<accession>A0A8S1RR04</accession>
<dbReference type="EMBL" id="CAJJDN010000228">
    <property type="protein sequence ID" value="CAD8129529.1"/>
    <property type="molecule type" value="Genomic_DNA"/>
</dbReference>
<reference evidence="1" key="1">
    <citation type="submission" date="2021-01" db="EMBL/GenBank/DDBJ databases">
        <authorList>
            <consortium name="Genoscope - CEA"/>
            <person name="William W."/>
        </authorList>
    </citation>
    <scope>NUCLEOTIDE SEQUENCE</scope>
</reference>
<proteinExistence type="predicted"/>
<dbReference type="Proteomes" id="UP000692954">
    <property type="component" value="Unassembled WGS sequence"/>
</dbReference>
<name>A0A8S1RR04_9CILI</name>
<organism evidence="1 2">
    <name type="scientific">Paramecium sonneborni</name>
    <dbReference type="NCBI Taxonomy" id="65129"/>
    <lineage>
        <taxon>Eukaryota</taxon>
        <taxon>Sar</taxon>
        <taxon>Alveolata</taxon>
        <taxon>Ciliophora</taxon>
        <taxon>Intramacronucleata</taxon>
        <taxon>Oligohymenophorea</taxon>
        <taxon>Peniculida</taxon>
        <taxon>Parameciidae</taxon>
        <taxon>Paramecium</taxon>
    </lineage>
</organism>
<protein>
    <submittedName>
        <fullName evidence="1">Uncharacterized protein</fullName>
    </submittedName>
</protein>
<evidence type="ECO:0000313" key="2">
    <source>
        <dbReference type="Proteomes" id="UP000692954"/>
    </source>
</evidence>
<evidence type="ECO:0000313" key="1">
    <source>
        <dbReference type="EMBL" id="CAD8129529.1"/>
    </source>
</evidence>
<gene>
    <name evidence="1" type="ORF">PSON_ATCC_30995.1.T2280002</name>
</gene>
<keyword evidence="2" id="KW-1185">Reference proteome</keyword>
<sequence>MNIFRAKIQNLHFRAKSNYPGISLQYFNLISYNKCGKYLENIQTARSVSHTNSIDDPFMINREFKPSIQIFLGICQRSSQTIQGSINSQRFKYFEKKLSYAKPKKSKNDSKLKGYQALMYFKLQKISNPPSKIAPPAMVAIIYNNIQLLDAAIST</sequence>
<dbReference type="AlphaFoldDB" id="A0A8S1RR04"/>
<comment type="caution">
    <text evidence="1">The sequence shown here is derived from an EMBL/GenBank/DDBJ whole genome shotgun (WGS) entry which is preliminary data.</text>
</comment>